<accession>A0ABT1U318</accession>
<feature type="chain" id="PRO_5045641893" evidence="1">
    <location>
        <begin position="19"/>
        <end position="196"/>
    </location>
</feature>
<dbReference type="Proteomes" id="UP001524586">
    <property type="component" value="Unassembled WGS sequence"/>
</dbReference>
<name>A0ABT1U318_9GAMM</name>
<feature type="domain" description="DUF2202" evidence="2">
    <location>
        <begin position="39"/>
        <end position="194"/>
    </location>
</feature>
<dbReference type="Gene3D" id="1.20.1260.10">
    <property type="match status" value="1"/>
</dbReference>
<keyword evidence="1" id="KW-0732">Signal</keyword>
<proteinExistence type="predicted"/>
<dbReference type="EMBL" id="JANIBK010000026">
    <property type="protein sequence ID" value="MCQ8128233.1"/>
    <property type="molecule type" value="Genomic_DNA"/>
</dbReference>
<organism evidence="3 4">
    <name type="scientific">Methylomonas rivi</name>
    <dbReference type="NCBI Taxonomy" id="2952226"/>
    <lineage>
        <taxon>Bacteria</taxon>
        <taxon>Pseudomonadati</taxon>
        <taxon>Pseudomonadota</taxon>
        <taxon>Gammaproteobacteria</taxon>
        <taxon>Methylococcales</taxon>
        <taxon>Methylococcaceae</taxon>
        <taxon>Methylomonas</taxon>
    </lineage>
</organism>
<dbReference type="CDD" id="cd01048">
    <property type="entry name" value="Ferritin_like_AB2"/>
    <property type="match status" value="1"/>
</dbReference>
<dbReference type="InterPro" id="IPR019243">
    <property type="entry name" value="DUF2202"/>
</dbReference>
<evidence type="ECO:0000313" key="3">
    <source>
        <dbReference type="EMBL" id="MCQ8128233.1"/>
    </source>
</evidence>
<reference evidence="3 4" key="1">
    <citation type="submission" date="2022-07" db="EMBL/GenBank/DDBJ databases">
        <title>Methylomonas rivi sp. nov., Methylomonas rosea sp. nov., Methylomonas aureus sp. nov. and Methylomonas subterranea sp. nov., four novel methanotrophs isolated from a freshwater creek and the deep terrestrial subsurface.</title>
        <authorList>
            <person name="Abin C."/>
            <person name="Sankaranarayanan K."/>
            <person name="Garner C."/>
            <person name="Sindelar R."/>
            <person name="Kotary K."/>
            <person name="Garner R."/>
            <person name="Barclay S."/>
            <person name="Lawson P."/>
            <person name="Krumholz L."/>
        </authorList>
    </citation>
    <scope>NUCLEOTIDE SEQUENCE [LARGE SCALE GENOMIC DNA]</scope>
    <source>
        <strain evidence="3 4">WSC-6</strain>
    </source>
</reference>
<evidence type="ECO:0000256" key="1">
    <source>
        <dbReference type="SAM" id="SignalP"/>
    </source>
</evidence>
<dbReference type="SUPFAM" id="SSF47240">
    <property type="entry name" value="Ferritin-like"/>
    <property type="match status" value="1"/>
</dbReference>
<evidence type="ECO:0000313" key="4">
    <source>
        <dbReference type="Proteomes" id="UP001524586"/>
    </source>
</evidence>
<dbReference type="RefSeq" id="WP_256614611.1">
    <property type="nucleotide sequence ID" value="NZ_JANIBK010000026.1"/>
</dbReference>
<dbReference type="InterPro" id="IPR009078">
    <property type="entry name" value="Ferritin-like_SF"/>
</dbReference>
<dbReference type="InterPro" id="IPR012347">
    <property type="entry name" value="Ferritin-like"/>
</dbReference>
<protein>
    <submittedName>
        <fullName evidence="3">DUF2202 domain-containing protein</fullName>
    </submittedName>
</protein>
<keyword evidence="4" id="KW-1185">Reference proteome</keyword>
<sequence length="196" mass="21562">MKLIGLILALSCAFPVLAGGKPATANRSSAAVLTETEEATLLWMREEEKLARDVYLTLYKVWNKPIFSNIAESEQAHMDALLKKIELFGLIDPALPDVGDFANPELQALYDELVARGKLSYVDALTVGATIEDMDIRDIGNAIAETTNLPLKTTYESLLEGSKSHLRAFVDLLDQVGVEYSPQYIDQAVFDAILDI</sequence>
<feature type="signal peptide" evidence="1">
    <location>
        <begin position="1"/>
        <end position="18"/>
    </location>
</feature>
<comment type="caution">
    <text evidence="3">The sequence shown here is derived from an EMBL/GenBank/DDBJ whole genome shotgun (WGS) entry which is preliminary data.</text>
</comment>
<gene>
    <name evidence="3" type="ORF">NP596_07150</name>
</gene>
<evidence type="ECO:0000259" key="2">
    <source>
        <dbReference type="Pfam" id="PF09968"/>
    </source>
</evidence>
<dbReference type="Pfam" id="PF09968">
    <property type="entry name" value="DUF2202"/>
    <property type="match status" value="1"/>
</dbReference>